<dbReference type="InParanoid" id="A0A167LXB5"/>
<evidence type="ECO:0000256" key="2">
    <source>
        <dbReference type="SAM" id="Phobius"/>
    </source>
</evidence>
<reference evidence="4" key="1">
    <citation type="submission" date="2015-06" db="EMBL/GenBank/DDBJ databases">
        <title>Expansion of signal transduction pathways in fungi by whole-genome duplication.</title>
        <authorList>
            <consortium name="DOE Joint Genome Institute"/>
            <person name="Corrochano L.M."/>
            <person name="Kuo A."/>
            <person name="Marcet-Houben M."/>
            <person name="Polaino S."/>
            <person name="Salamov A."/>
            <person name="Villalobos J.M."/>
            <person name="Alvarez M.I."/>
            <person name="Avalos J."/>
            <person name="Benito E.P."/>
            <person name="Benoit I."/>
            <person name="Burger G."/>
            <person name="Camino L.P."/>
            <person name="Canovas D."/>
            <person name="Cerda-Olmedo E."/>
            <person name="Cheng J.-F."/>
            <person name="Dominguez A."/>
            <person name="Elias M."/>
            <person name="Eslava A.P."/>
            <person name="Glaser F."/>
            <person name="Grimwood J."/>
            <person name="Gutierrez G."/>
            <person name="Heitman J."/>
            <person name="Henrissat B."/>
            <person name="Iturriaga E.A."/>
            <person name="Lang B.F."/>
            <person name="Lavin J.L."/>
            <person name="Lee S."/>
            <person name="Li W."/>
            <person name="Lindquist E."/>
            <person name="Lopez-Garcia S."/>
            <person name="Luque E.M."/>
            <person name="Marcos A.T."/>
            <person name="Martin J."/>
            <person name="McCluskey K."/>
            <person name="Medina H.R."/>
            <person name="Miralles-Duran A."/>
            <person name="Miyazaki A."/>
            <person name="Munoz-Torres E."/>
            <person name="Oguiza J.A."/>
            <person name="Ohm R."/>
            <person name="Olmedo M."/>
            <person name="Orejas M."/>
            <person name="Ortiz-Castellanos L."/>
            <person name="Pisabarro A.G."/>
            <person name="Rodriguez-Romero J."/>
            <person name="Ruiz-Herrera J."/>
            <person name="Ruiz-Vazquez R."/>
            <person name="Sanz C."/>
            <person name="Schackwitz W."/>
            <person name="Schmutz J."/>
            <person name="Shahriari M."/>
            <person name="Shelest E."/>
            <person name="Silva-Franco F."/>
            <person name="Soanes D."/>
            <person name="Syed K."/>
            <person name="Tagua V.G."/>
            <person name="Talbot N.J."/>
            <person name="Thon M."/>
            <person name="De vries R.P."/>
            <person name="Wiebenga A."/>
            <person name="Yadav J.S."/>
            <person name="Braun E.L."/>
            <person name="Baker S."/>
            <person name="Garre V."/>
            <person name="Horwitz B."/>
            <person name="Torres-Martinez S."/>
            <person name="Idnurm A."/>
            <person name="Herrera-Estrella A."/>
            <person name="Gabaldon T."/>
            <person name="Grigoriev I.V."/>
        </authorList>
    </citation>
    <scope>NUCLEOTIDE SEQUENCE [LARGE SCALE GENOMIC DNA]</scope>
    <source>
        <strain evidence="4">NRRL 1555(-)</strain>
    </source>
</reference>
<feature type="transmembrane region" description="Helical" evidence="2">
    <location>
        <begin position="691"/>
        <end position="717"/>
    </location>
</feature>
<evidence type="ECO:0000313" key="3">
    <source>
        <dbReference type="EMBL" id="OAD71279.1"/>
    </source>
</evidence>
<dbReference type="VEuPathDB" id="FungiDB:PHYBLDRAFT_170652"/>
<feature type="compositionally biased region" description="Acidic residues" evidence="1">
    <location>
        <begin position="539"/>
        <end position="562"/>
    </location>
</feature>
<feature type="compositionally biased region" description="Low complexity" evidence="1">
    <location>
        <begin position="491"/>
        <end position="505"/>
    </location>
</feature>
<protein>
    <submittedName>
        <fullName evidence="3">Uncharacterized protein</fullName>
    </submittedName>
</protein>
<evidence type="ECO:0000313" key="4">
    <source>
        <dbReference type="Proteomes" id="UP000077315"/>
    </source>
</evidence>
<name>A0A167LXB5_PHYB8</name>
<proteinExistence type="predicted"/>
<keyword evidence="2" id="KW-0472">Membrane</keyword>
<feature type="region of interest" description="Disordered" evidence="1">
    <location>
        <begin position="483"/>
        <end position="567"/>
    </location>
</feature>
<dbReference type="EMBL" id="KV440986">
    <property type="protein sequence ID" value="OAD71279.1"/>
    <property type="molecule type" value="Genomic_DNA"/>
</dbReference>
<dbReference type="GeneID" id="28997300"/>
<feature type="transmembrane region" description="Helical" evidence="2">
    <location>
        <begin position="626"/>
        <end position="645"/>
    </location>
</feature>
<keyword evidence="4" id="KW-1185">Reference proteome</keyword>
<dbReference type="AlphaFoldDB" id="A0A167LXB5"/>
<feature type="transmembrane region" description="Helical" evidence="2">
    <location>
        <begin position="666"/>
        <end position="685"/>
    </location>
</feature>
<keyword evidence="2" id="KW-0812">Transmembrane</keyword>
<dbReference type="RefSeq" id="XP_018289319.1">
    <property type="nucleotide sequence ID" value="XM_018436394.1"/>
</dbReference>
<keyword evidence="2" id="KW-1133">Transmembrane helix</keyword>
<evidence type="ECO:0000256" key="1">
    <source>
        <dbReference type="SAM" id="MobiDB-lite"/>
    </source>
</evidence>
<accession>A0A167LXB5</accession>
<gene>
    <name evidence="3" type="ORF">PHYBLDRAFT_170652</name>
</gene>
<sequence>MGLFSYGMKVIHKDTNIDHMSDDEGCLQSFRTSLEVFSSGSCRSGSLGDALGPISCLAVSSEINGASDVEGLSSSTSVKQQNSVCHRMNPTVREDDKRSHMEQVAYIPVRHENQGLKRLVRTRLPYYGEELEEQMFKEIVPKMNPPKPIGSTPELLKNGIQSETHSICYDKVSASVPATGCFLASPCLPEQGTFTEQRPGFPLVGELPSSGQKMILSEISDLVSLFGSMSIEDTSEDLWAGRDLSVCTAQQVGAVGAEVASAMEDCWYGGNTVWSEEVPQCPALVGGLFAFGQQERMDFLSTVDTPLEQMLTDADEEDLDCAMSIISEPESSEMLDVEYAGVVVAGVSTACWYNVNNELAMVPEDLYGDSLMDLAVEVVPGIEGNLDHYRDDCLMHWDECLVSKASPIMAAIMFPASGAVTMFPASGAATRLSVSGAATMFPVSGAATMFPASGVACPFPLEQVNITNKGATCVPQQVAEDLVGNPEEGPRLPSSPSLPGSDSGAGLHGPSGVSLPEDKAPEPTTIPGVVAWLTTAPESPEEVLGEEEEDDDDEEDSDEGHEDDDKGVTLQDSVLADLLAELEEMVVATLWFSKSFGLVETFLSSTPQGYDRVLGFLVFPILFGRYWSLLFRCLDFGCLCFWMLFSGNRHPCIWTLFACVTGAARRPLTAVKLGISLSVFLAFVLKRMSAVLLQYLCLWIVLSINRIWSTLVALGVLEKHYSSFCVSLVPSSEFRRADRHISSSLGVILLTFKWIPRSTIGSP</sequence>
<organism evidence="3 4">
    <name type="scientific">Phycomyces blakesleeanus (strain ATCC 8743b / DSM 1359 / FGSC 10004 / NBRC 33097 / NRRL 1555)</name>
    <dbReference type="NCBI Taxonomy" id="763407"/>
    <lineage>
        <taxon>Eukaryota</taxon>
        <taxon>Fungi</taxon>
        <taxon>Fungi incertae sedis</taxon>
        <taxon>Mucoromycota</taxon>
        <taxon>Mucoromycotina</taxon>
        <taxon>Mucoromycetes</taxon>
        <taxon>Mucorales</taxon>
        <taxon>Phycomycetaceae</taxon>
        <taxon>Phycomyces</taxon>
    </lineage>
</organism>
<dbReference type="Proteomes" id="UP000077315">
    <property type="component" value="Unassembled WGS sequence"/>
</dbReference>